<dbReference type="RefSeq" id="WP_022937340.1">
    <property type="nucleotide sequence ID" value="NZ_CANSEP010000049.1"/>
</dbReference>
<dbReference type="PANTHER" id="PTHR32494">
    <property type="entry name" value="ALLANTOATE DEIMINASE-RELATED"/>
    <property type="match status" value="1"/>
</dbReference>
<evidence type="ECO:0000256" key="2">
    <source>
        <dbReference type="ARBA" id="ARBA00022801"/>
    </source>
</evidence>
<gene>
    <name evidence="4" type="ORF">DES51_11732</name>
</gene>
<evidence type="ECO:0000313" key="5">
    <source>
        <dbReference type="Proteomes" id="UP000247612"/>
    </source>
</evidence>
<feature type="binding site" evidence="3">
    <location>
        <position position="80"/>
    </location>
    <ligand>
        <name>Zn(2+)</name>
        <dbReference type="ChEBI" id="CHEBI:29105"/>
        <label>1</label>
    </ligand>
</feature>
<dbReference type="SUPFAM" id="SSF53187">
    <property type="entry name" value="Zn-dependent exopeptidases"/>
    <property type="match status" value="1"/>
</dbReference>
<dbReference type="Gene3D" id="3.30.70.360">
    <property type="match status" value="1"/>
</dbReference>
<keyword evidence="5" id="KW-1185">Reference proteome</keyword>
<feature type="binding site" evidence="3">
    <location>
        <position position="91"/>
    </location>
    <ligand>
        <name>Zn(2+)</name>
        <dbReference type="ChEBI" id="CHEBI:29105"/>
        <label>2</label>
    </ligand>
</feature>
<name>A0A318KF59_9FIRM</name>
<protein>
    <submittedName>
        <fullName evidence="4">Allantoate deiminase</fullName>
    </submittedName>
</protein>
<evidence type="ECO:0000256" key="1">
    <source>
        <dbReference type="ARBA" id="ARBA00006153"/>
    </source>
</evidence>
<comment type="similarity">
    <text evidence="1">Belongs to the peptidase M20 family.</text>
</comment>
<dbReference type="Pfam" id="PF01546">
    <property type="entry name" value="Peptidase_M20"/>
    <property type="match status" value="1"/>
</dbReference>
<dbReference type="SUPFAM" id="SSF55031">
    <property type="entry name" value="Bacterial exopeptidase dimerisation domain"/>
    <property type="match status" value="1"/>
</dbReference>
<evidence type="ECO:0000313" key="4">
    <source>
        <dbReference type="EMBL" id="PXX75848.1"/>
    </source>
</evidence>
<dbReference type="PIRSF" id="PIRSF001235">
    <property type="entry name" value="Amidase_carbamoylase"/>
    <property type="match status" value="1"/>
</dbReference>
<comment type="caution">
    <text evidence="4">The sequence shown here is derived from an EMBL/GenBank/DDBJ whole genome shotgun (WGS) entry which is preliminary data.</text>
</comment>
<reference evidence="4 5" key="1">
    <citation type="submission" date="2018-05" db="EMBL/GenBank/DDBJ databases">
        <title>Genomic Encyclopedia of Type Strains, Phase IV (KMG-IV): sequencing the most valuable type-strain genomes for metagenomic binning, comparative biology and taxonomic classification.</title>
        <authorList>
            <person name="Goeker M."/>
        </authorList>
    </citation>
    <scope>NUCLEOTIDE SEQUENCE [LARGE SCALE GENOMIC DNA]</scope>
    <source>
        <strain evidence="4 5">JC118</strain>
    </source>
</reference>
<dbReference type="PANTHER" id="PTHR32494:SF5">
    <property type="entry name" value="ALLANTOATE AMIDOHYDROLASE"/>
    <property type="match status" value="1"/>
</dbReference>
<proteinExistence type="inferred from homology"/>
<dbReference type="GO" id="GO:0046872">
    <property type="term" value="F:metal ion binding"/>
    <property type="evidence" value="ECO:0007669"/>
    <property type="project" value="UniProtKB-KW"/>
</dbReference>
<evidence type="ECO:0000256" key="3">
    <source>
        <dbReference type="PIRSR" id="PIRSR001235-1"/>
    </source>
</evidence>
<dbReference type="EMBL" id="QJKH01000017">
    <property type="protein sequence ID" value="PXX75848.1"/>
    <property type="molecule type" value="Genomic_DNA"/>
</dbReference>
<dbReference type="InterPro" id="IPR036264">
    <property type="entry name" value="Bact_exopeptidase_dim_dom"/>
</dbReference>
<feature type="binding site" evidence="3">
    <location>
        <position position="126"/>
    </location>
    <ligand>
        <name>Zn(2+)</name>
        <dbReference type="ChEBI" id="CHEBI:29105"/>
        <label>2</label>
    </ligand>
</feature>
<keyword evidence="2" id="KW-0378">Hydrolase</keyword>
<dbReference type="CDD" id="cd03884">
    <property type="entry name" value="M20_bAS"/>
    <property type="match status" value="1"/>
</dbReference>
<feature type="binding site" evidence="3">
    <location>
        <position position="392"/>
    </location>
    <ligand>
        <name>Zn(2+)</name>
        <dbReference type="ChEBI" id="CHEBI:29105"/>
        <label>2</label>
    </ligand>
</feature>
<dbReference type="AlphaFoldDB" id="A0A318KF59"/>
<dbReference type="NCBIfam" id="TIGR01879">
    <property type="entry name" value="hydantase"/>
    <property type="match status" value="1"/>
</dbReference>
<keyword evidence="3" id="KW-0862">Zinc</keyword>
<keyword evidence="3" id="KW-0479">Metal-binding</keyword>
<dbReference type="Gene3D" id="3.40.630.10">
    <property type="entry name" value="Zn peptidases"/>
    <property type="match status" value="1"/>
</dbReference>
<comment type="cofactor">
    <cofactor evidence="3">
        <name>Zn(2+)</name>
        <dbReference type="ChEBI" id="CHEBI:29105"/>
    </cofactor>
    <text evidence="3">Binds 2 Zn(2+) ions per subunit.</text>
</comment>
<feature type="binding site" evidence="3">
    <location>
        <position position="192"/>
    </location>
    <ligand>
        <name>Zn(2+)</name>
        <dbReference type="ChEBI" id="CHEBI:29105"/>
        <label>1</label>
    </ligand>
</feature>
<dbReference type="Proteomes" id="UP000247612">
    <property type="component" value="Unassembled WGS sequence"/>
</dbReference>
<accession>A0A318KF59</accession>
<dbReference type="InterPro" id="IPR002933">
    <property type="entry name" value="Peptidase_M20"/>
</dbReference>
<dbReference type="STRING" id="1034346.GCA_000313565_01026"/>
<sequence>METKTNRIQKDLETLAAFTSTPGQGVTRSSYSKEDQMAKAYLISEMQKLNLTVYEDGFGTVFGRKEGTLKDAPSVMFGSHYDSVVNGGAFDGAAGTVAAIEVMRVLTENNFRNDYPLEIIAMNAEEGATFGPSTGVSNSRAMMGTMTEEELKTVKNRFGQTKLEAMAEYGLVPDLEAAKRDPKTIKNFIELHVEQGPVLDRENIEVGLIKYLAGIGRYKIRFYGATADSTAPMTNRKDALVGAAYFINAFDAKIKALGSSVTGCVGRLDIVPNSNQFVPEYVEGKIEIRTFTKEIVESVNFNELILSILNEVEENYQLKTELEEIKRINYPNPTGPSIMNADNVKKMEAICNQLGYSHSIINNGTGHDSMIMTDFVDTNMIYVPSKNGGVSHCPEEWTDYEDIKKGADVLLHLVMELSKQE</sequence>
<dbReference type="OrthoDB" id="9808195at2"/>
<dbReference type="GO" id="GO:0016813">
    <property type="term" value="F:hydrolase activity, acting on carbon-nitrogen (but not peptide) bonds, in linear amidines"/>
    <property type="evidence" value="ECO:0007669"/>
    <property type="project" value="InterPro"/>
</dbReference>
<feature type="binding site" evidence="3">
    <location>
        <position position="91"/>
    </location>
    <ligand>
        <name>Zn(2+)</name>
        <dbReference type="ChEBI" id="CHEBI:29105"/>
        <label>1</label>
    </ligand>
</feature>
<organism evidence="4 5">
    <name type="scientific">Dielma fastidiosa</name>
    <dbReference type="NCBI Taxonomy" id="1034346"/>
    <lineage>
        <taxon>Bacteria</taxon>
        <taxon>Bacillati</taxon>
        <taxon>Bacillota</taxon>
        <taxon>Erysipelotrichia</taxon>
        <taxon>Erysipelotrichales</taxon>
        <taxon>Erysipelotrichaceae</taxon>
        <taxon>Dielma</taxon>
    </lineage>
</organism>
<dbReference type="InterPro" id="IPR010158">
    <property type="entry name" value="Amidase_Cbmase"/>
</dbReference>